<evidence type="ECO:0000313" key="1">
    <source>
        <dbReference type="Proteomes" id="UP000492821"/>
    </source>
</evidence>
<name>A0A7E4ZTL8_PANRE</name>
<proteinExistence type="predicted"/>
<accession>A0A7E4ZTL8</accession>
<dbReference type="AlphaFoldDB" id="A0A7E4ZTL8"/>
<keyword evidence="1" id="KW-1185">Reference proteome</keyword>
<dbReference type="CDD" id="cd00043">
    <property type="entry name" value="CYCLIN_SF"/>
    <property type="match status" value="1"/>
</dbReference>
<protein>
    <submittedName>
        <fullName evidence="2">TFIIB domain-containing protein</fullName>
    </submittedName>
</protein>
<reference evidence="2" key="2">
    <citation type="submission" date="2020-10" db="UniProtKB">
        <authorList>
            <consortium name="WormBaseParasite"/>
        </authorList>
    </citation>
    <scope>IDENTIFICATION</scope>
</reference>
<evidence type="ECO:0000313" key="2">
    <source>
        <dbReference type="WBParaSite" id="Pan_g16531.t1"/>
    </source>
</evidence>
<dbReference type="WBParaSite" id="Pan_g16531.t1">
    <property type="protein sequence ID" value="Pan_g16531.t1"/>
    <property type="gene ID" value="Pan_g16531"/>
</dbReference>
<organism evidence="1 2">
    <name type="scientific">Panagrellus redivivus</name>
    <name type="common">Microworm</name>
    <dbReference type="NCBI Taxonomy" id="6233"/>
    <lineage>
        <taxon>Eukaryota</taxon>
        <taxon>Metazoa</taxon>
        <taxon>Ecdysozoa</taxon>
        <taxon>Nematoda</taxon>
        <taxon>Chromadorea</taxon>
        <taxon>Rhabditida</taxon>
        <taxon>Tylenchina</taxon>
        <taxon>Panagrolaimomorpha</taxon>
        <taxon>Panagrolaimoidea</taxon>
        <taxon>Panagrolaimidae</taxon>
        <taxon>Panagrellus</taxon>
    </lineage>
</organism>
<dbReference type="SUPFAM" id="SSF47954">
    <property type="entry name" value="Cyclin-like"/>
    <property type="match status" value="2"/>
</dbReference>
<sequence>MEVAHSSRQSMLQLFNDPEPIRDRASNIFDLVLESKTLRHENYDLLAATCVQLARRESRILLMPQQINVATGISIKRLRKCESVVQRTLHPSFGKMVQPESMKNFCKFLHLPQPVQAAAIQIIKNVVNVKLHHNFNYTSLAIAAAAVFRAFGLIL</sequence>
<reference evidence="1" key="1">
    <citation type="journal article" date="2013" name="Genetics">
        <title>The draft genome and transcriptome of Panagrellus redivivus are shaped by the harsh demands of a free-living lifestyle.</title>
        <authorList>
            <person name="Srinivasan J."/>
            <person name="Dillman A.R."/>
            <person name="Macchietto M.G."/>
            <person name="Heikkinen L."/>
            <person name="Lakso M."/>
            <person name="Fracchia K.M."/>
            <person name="Antoshechkin I."/>
            <person name="Mortazavi A."/>
            <person name="Wong G."/>
            <person name="Sternberg P.W."/>
        </authorList>
    </citation>
    <scope>NUCLEOTIDE SEQUENCE [LARGE SCALE GENOMIC DNA]</scope>
    <source>
        <strain evidence="1">MT8872</strain>
    </source>
</reference>
<dbReference type="InterPro" id="IPR036915">
    <property type="entry name" value="Cyclin-like_sf"/>
</dbReference>
<dbReference type="Gene3D" id="1.10.472.10">
    <property type="entry name" value="Cyclin-like"/>
    <property type="match status" value="1"/>
</dbReference>
<dbReference type="Proteomes" id="UP000492821">
    <property type="component" value="Unassembled WGS sequence"/>
</dbReference>